<dbReference type="Proteomes" id="UP000789920">
    <property type="component" value="Unassembled WGS sequence"/>
</dbReference>
<evidence type="ECO:0000313" key="2">
    <source>
        <dbReference type="Proteomes" id="UP000789920"/>
    </source>
</evidence>
<reference evidence="1" key="1">
    <citation type="submission" date="2021-06" db="EMBL/GenBank/DDBJ databases">
        <authorList>
            <person name="Kallberg Y."/>
            <person name="Tangrot J."/>
            <person name="Rosling A."/>
        </authorList>
    </citation>
    <scope>NUCLEOTIDE SEQUENCE</scope>
    <source>
        <strain evidence="1">MA461A</strain>
    </source>
</reference>
<feature type="non-terminal residue" evidence="1">
    <location>
        <position position="1"/>
    </location>
</feature>
<protein>
    <submittedName>
        <fullName evidence="1">31263_t:CDS:1</fullName>
    </submittedName>
</protein>
<name>A0ACA9QFT4_9GLOM</name>
<dbReference type="EMBL" id="CAJVQC010032349">
    <property type="protein sequence ID" value="CAG8750923.1"/>
    <property type="molecule type" value="Genomic_DNA"/>
</dbReference>
<gene>
    <name evidence="1" type="ORF">RPERSI_LOCUS14179</name>
</gene>
<comment type="caution">
    <text evidence="1">The sequence shown here is derived from an EMBL/GenBank/DDBJ whole genome shotgun (WGS) entry which is preliminary data.</text>
</comment>
<organism evidence="1 2">
    <name type="scientific">Racocetra persica</name>
    <dbReference type="NCBI Taxonomy" id="160502"/>
    <lineage>
        <taxon>Eukaryota</taxon>
        <taxon>Fungi</taxon>
        <taxon>Fungi incertae sedis</taxon>
        <taxon>Mucoromycota</taxon>
        <taxon>Glomeromycotina</taxon>
        <taxon>Glomeromycetes</taxon>
        <taxon>Diversisporales</taxon>
        <taxon>Gigasporaceae</taxon>
        <taxon>Racocetra</taxon>
    </lineage>
</organism>
<keyword evidence="2" id="KW-1185">Reference proteome</keyword>
<feature type="non-terminal residue" evidence="1">
    <location>
        <position position="139"/>
    </location>
</feature>
<proteinExistence type="predicted"/>
<sequence>VPSVTTASKFYTVDPSIGTCICFAVLGGSPCKHQAAVAIKYHEGSFNFIPALSIDDCMIYRYIACGTVANDSAFYASLRAPLMAENSQTIIKPIQDIQDTPQSLGDDAPTVYDRNISTYDPNNIEDMNARVEMLKNFFH</sequence>
<accession>A0ACA9QFT4</accession>
<evidence type="ECO:0000313" key="1">
    <source>
        <dbReference type="EMBL" id="CAG8750923.1"/>
    </source>
</evidence>